<dbReference type="GO" id="GO:0008168">
    <property type="term" value="F:methyltransferase activity"/>
    <property type="evidence" value="ECO:0007669"/>
    <property type="project" value="UniProtKB-KW"/>
</dbReference>
<sequence>MRNNSEELKSKVKQQFGTNAKKYVDSKSHAYGSDLPIIISWAEPKEYWVVLDIATGGGHVTKQLSPYVKQVFATDITIEMLNEAKKFLDQYVSNVSYIVADAERLPFLDETFDLITCRIAAHHFPNPQNFIGEVSRVLKPGGKFILVDNIVPEDERIDEFINTLELLRDHSHVRCYKEGEWKSWANNAGLGFIKSQIRKKTLDYKPWVQRTTTSVDQVLIVKEHIINADEHIQEYCGIKMNQGEIASFHLDEWMGLFEKNS</sequence>
<dbReference type="RefSeq" id="WP_338448952.1">
    <property type="nucleotide sequence ID" value="NZ_CP137640.1"/>
</dbReference>
<feature type="domain" description="Methyltransferase type 11" evidence="1">
    <location>
        <begin position="51"/>
        <end position="146"/>
    </location>
</feature>
<keyword evidence="2" id="KW-0489">Methyltransferase</keyword>
<dbReference type="SUPFAM" id="SSF53335">
    <property type="entry name" value="S-adenosyl-L-methionine-dependent methyltransferases"/>
    <property type="match status" value="1"/>
</dbReference>
<evidence type="ECO:0000259" key="1">
    <source>
        <dbReference type="Pfam" id="PF08241"/>
    </source>
</evidence>
<evidence type="ECO:0000313" key="3">
    <source>
        <dbReference type="Proteomes" id="UP001357223"/>
    </source>
</evidence>
<organism evidence="2 3">
    <name type="scientific">Niallia oryzisoli</name>
    <dbReference type="NCBI Taxonomy" id="1737571"/>
    <lineage>
        <taxon>Bacteria</taxon>
        <taxon>Bacillati</taxon>
        <taxon>Bacillota</taxon>
        <taxon>Bacilli</taxon>
        <taxon>Bacillales</taxon>
        <taxon>Bacillaceae</taxon>
        <taxon>Niallia</taxon>
    </lineage>
</organism>
<gene>
    <name evidence="2" type="ORF">R4Z09_22460</name>
</gene>
<dbReference type="PANTHER" id="PTHR43591">
    <property type="entry name" value="METHYLTRANSFERASE"/>
    <property type="match status" value="1"/>
</dbReference>
<keyword evidence="2" id="KW-0808">Transferase</keyword>
<accession>A0ABZ2C8M7</accession>
<dbReference type="InterPro" id="IPR029063">
    <property type="entry name" value="SAM-dependent_MTases_sf"/>
</dbReference>
<dbReference type="Gene3D" id="3.40.50.150">
    <property type="entry name" value="Vaccinia Virus protein VP39"/>
    <property type="match status" value="1"/>
</dbReference>
<dbReference type="GO" id="GO:0032259">
    <property type="term" value="P:methylation"/>
    <property type="evidence" value="ECO:0007669"/>
    <property type="project" value="UniProtKB-KW"/>
</dbReference>
<dbReference type="EMBL" id="CP137640">
    <property type="protein sequence ID" value="WVX80021.1"/>
    <property type="molecule type" value="Genomic_DNA"/>
</dbReference>
<reference evidence="2 3" key="1">
    <citation type="submission" date="2023-10" db="EMBL/GenBank/DDBJ databases">
        <title>Niallia locisalis sp.nov. isolated from a salt pond sample.</title>
        <authorList>
            <person name="Li X.-J."/>
            <person name="Dong L."/>
        </authorList>
    </citation>
    <scope>NUCLEOTIDE SEQUENCE [LARGE SCALE GENOMIC DNA]</scope>
    <source>
        <strain evidence="2 3">DSM 29761</strain>
    </source>
</reference>
<dbReference type="Proteomes" id="UP001357223">
    <property type="component" value="Chromosome"/>
</dbReference>
<name>A0ABZ2C8M7_9BACI</name>
<evidence type="ECO:0000313" key="2">
    <source>
        <dbReference type="EMBL" id="WVX80021.1"/>
    </source>
</evidence>
<dbReference type="InterPro" id="IPR013216">
    <property type="entry name" value="Methyltransf_11"/>
</dbReference>
<dbReference type="CDD" id="cd02440">
    <property type="entry name" value="AdoMet_MTases"/>
    <property type="match status" value="1"/>
</dbReference>
<protein>
    <submittedName>
        <fullName evidence="2">Class I SAM-dependent methyltransferase</fullName>
    </submittedName>
</protein>
<proteinExistence type="predicted"/>
<keyword evidence="3" id="KW-1185">Reference proteome</keyword>
<dbReference type="Pfam" id="PF08241">
    <property type="entry name" value="Methyltransf_11"/>
    <property type="match status" value="1"/>
</dbReference>